<name>A0AA39ZQP6_9PEZI</name>
<accession>A0AA39ZQP6</accession>
<dbReference type="InterPro" id="IPR022025">
    <property type="entry name" value="Amidoligase_2"/>
</dbReference>
<protein>
    <submittedName>
        <fullName evidence="1">Amidoligase enzyme-domain-containing protein</fullName>
    </submittedName>
</protein>
<dbReference type="PANTHER" id="PTHR36847">
    <property type="entry name" value="AMIDOLIGASE ENZYME"/>
    <property type="match status" value="1"/>
</dbReference>
<dbReference type="Pfam" id="PF12224">
    <property type="entry name" value="Amidoligase_2"/>
    <property type="match status" value="1"/>
</dbReference>
<dbReference type="PANTHER" id="PTHR36847:SF1">
    <property type="entry name" value="AMIDOLIGASE ENZYME"/>
    <property type="match status" value="1"/>
</dbReference>
<dbReference type="Proteomes" id="UP001172101">
    <property type="component" value="Unassembled WGS sequence"/>
</dbReference>
<reference evidence="1" key="1">
    <citation type="submission" date="2023-06" db="EMBL/GenBank/DDBJ databases">
        <title>Genome-scale phylogeny and comparative genomics of the fungal order Sordariales.</title>
        <authorList>
            <consortium name="Lawrence Berkeley National Laboratory"/>
            <person name="Hensen N."/>
            <person name="Bonometti L."/>
            <person name="Westerberg I."/>
            <person name="Brannstrom I.O."/>
            <person name="Guillou S."/>
            <person name="Cros-Aarteil S."/>
            <person name="Calhoun S."/>
            <person name="Haridas S."/>
            <person name="Kuo A."/>
            <person name="Mondo S."/>
            <person name="Pangilinan J."/>
            <person name="Riley R."/>
            <person name="LaButti K."/>
            <person name="Andreopoulos B."/>
            <person name="Lipzen A."/>
            <person name="Chen C."/>
            <person name="Yanf M."/>
            <person name="Daum C."/>
            <person name="Ng V."/>
            <person name="Clum A."/>
            <person name="Steindorff A."/>
            <person name="Ohm R."/>
            <person name="Martin F."/>
            <person name="Silar P."/>
            <person name="Natvig D."/>
            <person name="Lalanne C."/>
            <person name="Gautier V."/>
            <person name="Ament-velasquez S.L."/>
            <person name="Kruys A."/>
            <person name="Hutchinson M.I."/>
            <person name="Powell A.J."/>
            <person name="Barry K."/>
            <person name="Miller A.N."/>
            <person name="Grigoriev I.V."/>
            <person name="Debuchy R."/>
            <person name="Gladieux P."/>
            <person name="Thoren M.H."/>
            <person name="Johannesson H."/>
        </authorList>
    </citation>
    <scope>NUCLEOTIDE SEQUENCE</scope>
    <source>
        <strain evidence="1">SMH2392-1A</strain>
    </source>
</reference>
<sequence length="304" mass="34470">MAGPTPRYTLGVEIEVLVEPHKIRPPLQEKHALYYELLAKALRNRGLKAQHNDLTQREWRSSNYNEWYITRDGSLGNPANLIPTEAVSPILDTATDWDQEIDVFWDAMRAVFHMPQRAGTCGSHVHVSRGRNVRFTLAELKTIAYGIVVYEDRVMDLLMAYRQDNAYCKPNSKNSFQLQRAGGNRVFIANMIRSAATPEALRDIMQNSRYVLWNFDNVAANKSGTIEFRGGRFLRGEVRTKRWMTFAVAFIHAMLRMNDLATNGLSAGSTAVLYSEIKRAAQELGMGEFLPKKFGVLNETLPSV</sequence>
<keyword evidence="2" id="KW-1185">Reference proteome</keyword>
<organism evidence="1 2">
    <name type="scientific">Lasiosphaeria miniovina</name>
    <dbReference type="NCBI Taxonomy" id="1954250"/>
    <lineage>
        <taxon>Eukaryota</taxon>
        <taxon>Fungi</taxon>
        <taxon>Dikarya</taxon>
        <taxon>Ascomycota</taxon>
        <taxon>Pezizomycotina</taxon>
        <taxon>Sordariomycetes</taxon>
        <taxon>Sordariomycetidae</taxon>
        <taxon>Sordariales</taxon>
        <taxon>Lasiosphaeriaceae</taxon>
        <taxon>Lasiosphaeria</taxon>
    </lineage>
</organism>
<dbReference type="RefSeq" id="XP_060289541.1">
    <property type="nucleotide sequence ID" value="XM_060447805.1"/>
</dbReference>
<evidence type="ECO:0000313" key="1">
    <source>
        <dbReference type="EMBL" id="KAK0701877.1"/>
    </source>
</evidence>
<gene>
    <name evidence="1" type="ORF">B0T26DRAFT_865871</name>
</gene>
<evidence type="ECO:0000313" key="2">
    <source>
        <dbReference type="Proteomes" id="UP001172101"/>
    </source>
</evidence>
<dbReference type="EMBL" id="JAUIRO010000009">
    <property type="protein sequence ID" value="KAK0701877.1"/>
    <property type="molecule type" value="Genomic_DNA"/>
</dbReference>
<proteinExistence type="predicted"/>
<dbReference type="AlphaFoldDB" id="A0AA39ZQP6"/>
<dbReference type="GeneID" id="85331075"/>
<comment type="caution">
    <text evidence="1">The sequence shown here is derived from an EMBL/GenBank/DDBJ whole genome shotgun (WGS) entry which is preliminary data.</text>
</comment>